<feature type="domain" description="C2 NT-type" evidence="2">
    <location>
        <begin position="90"/>
        <end position="235"/>
    </location>
</feature>
<dbReference type="Pfam" id="PF21745">
    <property type="entry name" value="PMI1_PMIR1-2_C"/>
    <property type="match status" value="1"/>
</dbReference>
<reference evidence="3" key="1">
    <citation type="submission" date="2024-02" db="EMBL/GenBank/DDBJ databases">
        <authorList>
            <consortium name="ELIXIR-Norway"/>
            <consortium name="Elixir Norway"/>
        </authorList>
    </citation>
    <scope>NUCLEOTIDE SEQUENCE</scope>
</reference>
<proteinExistence type="predicted"/>
<evidence type="ECO:0000313" key="3">
    <source>
        <dbReference type="EMBL" id="CAK9253697.1"/>
    </source>
</evidence>
<sequence length="914" mass="98988">MAQSVSGDNGGARGDRGAQLVRELEALSQALYKAGHGGGSPSRDDLSNAISPPSRQLEWVKDNVEFSHKSENPPGEKKRSVWTWKPFQAIAHIGQQKFYCLFTVHVHGIAGLPSSMNGLRLTVQFGQRENTVVQTAPARVLQGAAEFEETVSLKCTVYGSKSGTQGMKYQPKQFSLSLIAPDDDLVLGKNKLDLTRLLPKGLDEDEEKQDTWTTSFKLMGEGQGGTLVVTFGYEILGNDASLLSSSSSRFGELPVGSFNSSSGGLHVADADFTPPATSESGADYPGMEHLSLDDPSSMSPSRLKNNDLRGPTQSDMKASTVWLFSQSDPMLAPSTPGHSEADSSELKKVSDSDNEEEHEPEFAVVDQGFEMGSLLDPVSTQAYIYAEADKEEHADEVHSVALETEEPAELGADPKKGEHVDAGNPTYQNSQIYGEDSEINILAQELENKEARLMDDEFEMRELLAALDGQDYSENEQDYEPNSGLKVPRDMTDEELSAPFLPGHTETVSQPECTTNRNKIAEADDEFDPVTGEFLDLLETEGEPISVALASDSDPDSPRVLLLKQFEKEAMLEGGLGTLLLYLTSFWNSKDLLCSGWVSQEDVELASIMEAAESELQKATQTMQSKNRAMLLEDAETEALMQEWGLSKSVFEEEPPSASWLYDYENLYGLAVADAPALGEGMGPVVETRDGGSLRSMNPSNFHAGTGSGQLVMQVSKPVVVPADVGSTSMDILRRMAAAGLDGMADQAKLAMPLEDITGKTVEQIATEGFAALEGGYEEHINSRSSPGFHLAERTKLRMAATTRGSSKRNNNEVGRLSEDAFMSLEDLAPMAMQKIEALALEGLKVQSDMAEHEAPFSVDPLSWQEMMALEGGGNGVMGLLEEGSKEASGISDDDALMSMAISLDEWMRLDAGV</sequence>
<comment type="caution">
    <text evidence="3">The sequence shown here is derived from an EMBL/GenBank/DDBJ whole genome shotgun (WGS) entry which is preliminary data.</text>
</comment>
<evidence type="ECO:0000313" key="4">
    <source>
        <dbReference type="Proteomes" id="UP001497444"/>
    </source>
</evidence>
<dbReference type="PANTHER" id="PTHR33414:SF1">
    <property type="entry name" value="PROTEIN PLASTID MOVEMENT IMPAIRED 1-RELATED 1"/>
    <property type="match status" value="1"/>
</dbReference>
<dbReference type="InterPro" id="IPR019448">
    <property type="entry name" value="NT-C2"/>
</dbReference>
<protein>
    <recommendedName>
        <fullName evidence="2">C2 NT-type domain-containing protein</fullName>
    </recommendedName>
</protein>
<feature type="non-terminal residue" evidence="3">
    <location>
        <position position="914"/>
    </location>
</feature>
<dbReference type="Proteomes" id="UP001497444">
    <property type="component" value="Unassembled WGS sequence"/>
</dbReference>
<name>A0ABP0VHN0_9BRYO</name>
<dbReference type="PROSITE" id="PS51840">
    <property type="entry name" value="C2_NT"/>
    <property type="match status" value="1"/>
</dbReference>
<keyword evidence="4" id="KW-1185">Reference proteome</keyword>
<organism evidence="3 4">
    <name type="scientific">Sphagnum jensenii</name>
    <dbReference type="NCBI Taxonomy" id="128206"/>
    <lineage>
        <taxon>Eukaryota</taxon>
        <taxon>Viridiplantae</taxon>
        <taxon>Streptophyta</taxon>
        <taxon>Embryophyta</taxon>
        <taxon>Bryophyta</taxon>
        <taxon>Sphagnophytina</taxon>
        <taxon>Sphagnopsida</taxon>
        <taxon>Sphagnales</taxon>
        <taxon>Sphagnaceae</taxon>
        <taxon>Sphagnum</taxon>
    </lineage>
</organism>
<dbReference type="PANTHER" id="PTHR33414">
    <property type="entry name" value="PROTEIN PLASTID MOVEMENT IMPAIRED 1-RELATED 1"/>
    <property type="match status" value="1"/>
</dbReference>
<evidence type="ECO:0000259" key="2">
    <source>
        <dbReference type="PROSITE" id="PS51840"/>
    </source>
</evidence>
<accession>A0ABP0VHN0</accession>
<feature type="region of interest" description="Disordered" evidence="1">
    <location>
        <begin position="269"/>
        <end position="314"/>
    </location>
</feature>
<feature type="region of interest" description="Disordered" evidence="1">
    <location>
        <begin position="327"/>
        <end position="360"/>
    </location>
</feature>
<evidence type="ECO:0000256" key="1">
    <source>
        <dbReference type="SAM" id="MobiDB-lite"/>
    </source>
</evidence>
<feature type="compositionally biased region" description="Basic and acidic residues" evidence="1">
    <location>
        <begin position="339"/>
        <end position="351"/>
    </location>
</feature>
<gene>
    <name evidence="3" type="ORF">CSSPJE1EN1_LOCUS29075</name>
</gene>
<dbReference type="Pfam" id="PF10358">
    <property type="entry name" value="NT-C2"/>
    <property type="match status" value="1"/>
</dbReference>
<feature type="region of interest" description="Disordered" evidence="1">
    <location>
        <begin position="32"/>
        <end position="51"/>
    </location>
</feature>
<dbReference type="EMBL" id="CAXAQS010000931">
    <property type="protein sequence ID" value="CAK9253697.1"/>
    <property type="molecule type" value="Genomic_DNA"/>
</dbReference>
<dbReference type="InterPro" id="IPR048972">
    <property type="entry name" value="PMI1_PMIR1-2_C"/>
</dbReference>
<dbReference type="InterPro" id="IPR039614">
    <property type="entry name" value="PMI1-like"/>
</dbReference>